<dbReference type="InterPro" id="IPR013780">
    <property type="entry name" value="Glyco_hydro_b"/>
</dbReference>
<dbReference type="AlphaFoldDB" id="A0A964W2M2"/>
<dbReference type="RefSeq" id="WP_160359361.1">
    <property type="nucleotide sequence ID" value="NZ_WSRQ01000017.1"/>
</dbReference>
<organism evidence="9 10">
    <name type="scientific">Clostridium chromiireducens</name>
    <dbReference type="NCBI Taxonomy" id="225345"/>
    <lineage>
        <taxon>Bacteria</taxon>
        <taxon>Bacillati</taxon>
        <taxon>Bacillota</taxon>
        <taxon>Clostridia</taxon>
        <taxon>Eubacteriales</taxon>
        <taxon>Clostridiaceae</taxon>
        <taxon>Clostridium</taxon>
    </lineage>
</organism>
<proteinExistence type="inferred from homology"/>
<keyword evidence="2 4" id="KW-0378">Hydrolase</keyword>
<evidence type="ECO:0000313" key="10">
    <source>
        <dbReference type="Proteomes" id="UP000656077"/>
    </source>
</evidence>
<evidence type="ECO:0000256" key="3">
    <source>
        <dbReference type="ARBA" id="ARBA00023295"/>
    </source>
</evidence>
<evidence type="ECO:0000313" key="9">
    <source>
        <dbReference type="EMBL" id="MVX64404.1"/>
    </source>
</evidence>
<accession>A0A964W2M2</accession>
<dbReference type="CDD" id="cd14752">
    <property type="entry name" value="GH31_N"/>
    <property type="match status" value="1"/>
</dbReference>
<dbReference type="InterPro" id="IPR048395">
    <property type="entry name" value="Glyco_hydro_31_C"/>
</dbReference>
<dbReference type="Gene3D" id="2.60.40.1180">
    <property type="entry name" value="Golgi alpha-mannosidase II"/>
    <property type="match status" value="2"/>
</dbReference>
<dbReference type="Pfam" id="PF21365">
    <property type="entry name" value="Glyco_hydro_31_3rd"/>
    <property type="match status" value="1"/>
</dbReference>
<protein>
    <submittedName>
        <fullName evidence="9">DUF4968 domain-containing protein</fullName>
    </submittedName>
</protein>
<dbReference type="InterPro" id="IPR017853">
    <property type="entry name" value="GH"/>
</dbReference>
<sequence length="797" mass="92435">MEKCKRDKEGFGKLLNYEVENNVISIEFNNNNKVFVKVVNSHIINFFAPLFREERNSKAVENLKDSHCDFEIENIADGIQLLTEKLTVRIYDEFKVDIYDKKGTLLCADYRGEKDPFIRRKGDFILAEAEGHALNNDEEFKVYVSKQMEEDMFFYGLGERSGHLNKRGYHYVNWNTDNPAPHGETFDRLYKSIPFLIGLNKGNAFGIFFDNHFETHFDMGRDNSKYYYFAGVDGNLDYYFIYGPSVKNVVEGYTKITGNMPLPQMWTLGYQQCRWSYDNKARLMEIANNFREKGIPCDTLYLDIDYMDGYRVFTWNNEKFNNPEEMIKKLNSMGFKVVTIIDPGVKVDKGYKIYDEGLKNGYFATDNQGIVYRNEVWPGDSVYPDFLNSKVREWWGENQRIMTEAGVSGIWNDMNEPASFKGPLPDDVMFDNDGIPVTHEEVHNVYGHMMAKATYEGLKKATGKRPFIVTRACYAGTQKYSTIWTGDNQSTWEHLRMSIPMLMNLGLSGMAFCGTDVGGFGHDCSAELLSRWVQVGTFTPLFRNHSAMGTRDQEPWAFDESTEEINKKYIKLRYKLIPYIYNSMWNCSKNGEPIIRPLLFNYQNDKNTYEINDEFLCGENILVAPVVDQGAKARMIYLPKGETWVDYWTKEEYRGGQYIIKETPLDICPIFIKGGSIISVAEEQNYIGEKNSNKLTFEVFLCNEETETKYHHFTDDGESFRYQAGEFNNYKIKVINNNNKVEIKVKIIDYEYDDKFTHIEFIFNNINERAVTINGEAIEIIDGKAIIPNLVSNKEFV</sequence>
<feature type="domain" description="DUF5110" evidence="7">
    <location>
        <begin position="695"/>
        <end position="754"/>
    </location>
</feature>
<gene>
    <name evidence="9" type="ORF">GKZ28_11955</name>
</gene>
<evidence type="ECO:0000259" key="6">
    <source>
        <dbReference type="Pfam" id="PF13802"/>
    </source>
</evidence>
<dbReference type="InterPro" id="IPR025887">
    <property type="entry name" value="Glyco_hydro_31_N_dom"/>
</dbReference>
<dbReference type="Proteomes" id="UP000656077">
    <property type="component" value="Unassembled WGS sequence"/>
</dbReference>
<dbReference type="GO" id="GO:0004553">
    <property type="term" value="F:hydrolase activity, hydrolyzing O-glycosyl compounds"/>
    <property type="evidence" value="ECO:0007669"/>
    <property type="project" value="InterPro"/>
</dbReference>
<reference evidence="9" key="1">
    <citation type="submission" date="2019-12" db="EMBL/GenBank/DDBJ databases">
        <title>Microbes associate with the intestines of laboratory mice.</title>
        <authorList>
            <person name="Navarre W."/>
            <person name="Wong E."/>
        </authorList>
    </citation>
    <scope>NUCLEOTIDE SEQUENCE</scope>
    <source>
        <strain evidence="9">NM79_F5</strain>
    </source>
</reference>
<dbReference type="GO" id="GO:0005975">
    <property type="term" value="P:carbohydrate metabolic process"/>
    <property type="evidence" value="ECO:0007669"/>
    <property type="project" value="InterPro"/>
</dbReference>
<feature type="domain" description="Glycosyl hydrolase family 31 C-terminal" evidence="8">
    <location>
        <begin position="591"/>
        <end position="678"/>
    </location>
</feature>
<evidence type="ECO:0000259" key="5">
    <source>
        <dbReference type="Pfam" id="PF01055"/>
    </source>
</evidence>
<dbReference type="PANTHER" id="PTHR22762">
    <property type="entry name" value="ALPHA-GLUCOSIDASE"/>
    <property type="match status" value="1"/>
</dbReference>
<dbReference type="Pfam" id="PF17137">
    <property type="entry name" value="DUF5110"/>
    <property type="match status" value="1"/>
</dbReference>
<feature type="domain" description="Glycoside hydrolase family 31 TIM barrel" evidence="5">
    <location>
        <begin position="261"/>
        <end position="582"/>
    </location>
</feature>
<evidence type="ECO:0000259" key="7">
    <source>
        <dbReference type="Pfam" id="PF17137"/>
    </source>
</evidence>
<dbReference type="Pfam" id="PF13802">
    <property type="entry name" value="Gal_mutarotas_2"/>
    <property type="match status" value="1"/>
</dbReference>
<dbReference type="PROSITE" id="PS00129">
    <property type="entry name" value="GLYCOSYL_HYDROL_F31_1"/>
    <property type="match status" value="1"/>
</dbReference>
<comment type="similarity">
    <text evidence="1 4">Belongs to the glycosyl hydrolase 31 family.</text>
</comment>
<dbReference type="InterPro" id="IPR000322">
    <property type="entry name" value="Glyco_hydro_31_TIM"/>
</dbReference>
<dbReference type="Pfam" id="PF01055">
    <property type="entry name" value="Glyco_hydro_31_2nd"/>
    <property type="match status" value="1"/>
</dbReference>
<dbReference type="EMBL" id="WSRQ01000017">
    <property type="protein sequence ID" value="MVX64404.1"/>
    <property type="molecule type" value="Genomic_DNA"/>
</dbReference>
<dbReference type="InterPro" id="IPR033403">
    <property type="entry name" value="DUF5110"/>
</dbReference>
<evidence type="ECO:0000256" key="1">
    <source>
        <dbReference type="ARBA" id="ARBA00007806"/>
    </source>
</evidence>
<dbReference type="InterPro" id="IPR011013">
    <property type="entry name" value="Gal_mutarotase_sf_dom"/>
</dbReference>
<name>A0A964W2M2_9CLOT</name>
<evidence type="ECO:0000256" key="2">
    <source>
        <dbReference type="ARBA" id="ARBA00022801"/>
    </source>
</evidence>
<evidence type="ECO:0000256" key="4">
    <source>
        <dbReference type="RuleBase" id="RU361185"/>
    </source>
</evidence>
<dbReference type="GO" id="GO:0030246">
    <property type="term" value="F:carbohydrate binding"/>
    <property type="evidence" value="ECO:0007669"/>
    <property type="project" value="InterPro"/>
</dbReference>
<dbReference type="Gene3D" id="2.60.40.1760">
    <property type="entry name" value="glycosyl hydrolase (family 31)"/>
    <property type="match status" value="1"/>
</dbReference>
<feature type="domain" description="Glycoside hydrolase family 31 N-terminal" evidence="6">
    <location>
        <begin position="35"/>
        <end position="218"/>
    </location>
</feature>
<dbReference type="Gene3D" id="3.20.20.80">
    <property type="entry name" value="Glycosidases"/>
    <property type="match status" value="2"/>
</dbReference>
<dbReference type="SUPFAM" id="SSF51445">
    <property type="entry name" value="(Trans)glycosidases"/>
    <property type="match status" value="1"/>
</dbReference>
<dbReference type="PANTHER" id="PTHR22762:SF166">
    <property type="entry name" value="ALPHA-GLUCOSIDASE"/>
    <property type="match status" value="1"/>
</dbReference>
<comment type="caution">
    <text evidence="9">The sequence shown here is derived from an EMBL/GenBank/DDBJ whole genome shotgun (WGS) entry which is preliminary data.</text>
</comment>
<evidence type="ECO:0000259" key="8">
    <source>
        <dbReference type="Pfam" id="PF21365"/>
    </source>
</evidence>
<dbReference type="SUPFAM" id="SSF74650">
    <property type="entry name" value="Galactose mutarotase-like"/>
    <property type="match status" value="1"/>
</dbReference>
<dbReference type="SUPFAM" id="SSF51011">
    <property type="entry name" value="Glycosyl hydrolase domain"/>
    <property type="match status" value="1"/>
</dbReference>
<keyword evidence="3 4" id="KW-0326">Glycosidase</keyword>
<dbReference type="CDD" id="cd06604">
    <property type="entry name" value="GH31_glucosidase_II_MalA"/>
    <property type="match status" value="1"/>
</dbReference>
<dbReference type="InterPro" id="IPR030458">
    <property type="entry name" value="Glyco_hydro_31_AS"/>
</dbReference>